<dbReference type="SMART" id="SM00353">
    <property type="entry name" value="HLH"/>
    <property type="match status" value="1"/>
</dbReference>
<dbReference type="PROSITE" id="PS50888">
    <property type="entry name" value="BHLH"/>
    <property type="match status" value="1"/>
</dbReference>
<dbReference type="Gene3D" id="4.10.280.10">
    <property type="entry name" value="Helix-loop-helix DNA-binding domain"/>
    <property type="match status" value="1"/>
</dbReference>
<comment type="caution">
    <text evidence="3">The sequence shown here is derived from an EMBL/GenBank/DDBJ whole genome shotgun (WGS) entry which is preliminary data.</text>
</comment>
<dbReference type="GO" id="GO:0046983">
    <property type="term" value="F:protein dimerization activity"/>
    <property type="evidence" value="ECO:0007669"/>
    <property type="project" value="InterPro"/>
</dbReference>
<dbReference type="GO" id="GO:0045944">
    <property type="term" value="P:positive regulation of transcription by RNA polymerase II"/>
    <property type="evidence" value="ECO:0007669"/>
    <property type="project" value="TreeGrafter"/>
</dbReference>
<name>A0AAW1D3R5_9HEMI</name>
<evidence type="ECO:0000313" key="4">
    <source>
        <dbReference type="Proteomes" id="UP001461498"/>
    </source>
</evidence>
<dbReference type="InterPro" id="IPR036638">
    <property type="entry name" value="HLH_DNA-bd_sf"/>
</dbReference>
<dbReference type="GO" id="GO:0003700">
    <property type="term" value="F:DNA-binding transcription factor activity"/>
    <property type="evidence" value="ECO:0007669"/>
    <property type="project" value="TreeGrafter"/>
</dbReference>
<dbReference type="GO" id="GO:0005634">
    <property type="term" value="C:nucleus"/>
    <property type="evidence" value="ECO:0007669"/>
    <property type="project" value="TreeGrafter"/>
</dbReference>
<accession>A0AAW1D3R5</accession>
<feature type="compositionally biased region" description="Basic and acidic residues" evidence="1">
    <location>
        <begin position="8"/>
        <end position="17"/>
    </location>
</feature>
<sequence length="200" mass="22072">MTCTVAKIWDEEVGGRPEDEDVKEEDLSIHGGVKRKSITSLKVDDRKKRRCTSPFRPWTPCQDEPLPLVSKKTCTDNISSSTSVNNDDHTNGNSNAASSIVGGSGGGQRRNYKNMTRERRIEANAPAFETLRKAVPAYSHNQKLSKLSVLRVAASYILTLSRVLGEDYSLDGSNPSISDCVQSVTNAIQMEGKLKKRKED</sequence>
<dbReference type="AlphaFoldDB" id="A0AAW1D3R5"/>
<evidence type="ECO:0000259" key="2">
    <source>
        <dbReference type="PROSITE" id="PS50888"/>
    </source>
</evidence>
<evidence type="ECO:0000313" key="3">
    <source>
        <dbReference type="EMBL" id="KAK9505361.1"/>
    </source>
</evidence>
<feature type="region of interest" description="Disordered" evidence="1">
    <location>
        <begin position="1"/>
        <end position="28"/>
    </location>
</feature>
<gene>
    <name evidence="3" type="ORF">O3M35_009441</name>
</gene>
<dbReference type="InterPro" id="IPR011598">
    <property type="entry name" value="bHLH_dom"/>
</dbReference>
<feature type="domain" description="BHLH" evidence="2">
    <location>
        <begin position="108"/>
        <end position="160"/>
    </location>
</feature>
<dbReference type="PANTHER" id="PTHR19290:SF102">
    <property type="entry name" value="TRANSCRIPTION FACTOR ATOH8"/>
    <property type="match status" value="1"/>
</dbReference>
<dbReference type="GO" id="GO:0009653">
    <property type="term" value="P:anatomical structure morphogenesis"/>
    <property type="evidence" value="ECO:0007669"/>
    <property type="project" value="TreeGrafter"/>
</dbReference>
<keyword evidence="4" id="KW-1185">Reference proteome</keyword>
<dbReference type="EMBL" id="JAPXFL010000006">
    <property type="protein sequence ID" value="KAK9505361.1"/>
    <property type="molecule type" value="Genomic_DNA"/>
</dbReference>
<dbReference type="GO" id="GO:0070888">
    <property type="term" value="F:E-box binding"/>
    <property type="evidence" value="ECO:0007669"/>
    <property type="project" value="TreeGrafter"/>
</dbReference>
<dbReference type="Pfam" id="PF00010">
    <property type="entry name" value="HLH"/>
    <property type="match status" value="1"/>
</dbReference>
<dbReference type="PANTHER" id="PTHR19290">
    <property type="entry name" value="BASIC HELIX-LOOP-HELIX PROTEIN NEUROGENIN-RELATED"/>
    <property type="match status" value="1"/>
</dbReference>
<reference evidence="3 4" key="1">
    <citation type="submission" date="2022-12" db="EMBL/GenBank/DDBJ databases">
        <title>Chromosome-level genome assembly of true bugs.</title>
        <authorList>
            <person name="Ma L."/>
            <person name="Li H."/>
        </authorList>
    </citation>
    <scope>NUCLEOTIDE SEQUENCE [LARGE SCALE GENOMIC DNA]</scope>
    <source>
        <strain evidence="3">Lab_2022b</strain>
    </source>
</reference>
<dbReference type="InterPro" id="IPR050359">
    <property type="entry name" value="bHLH_transcription_factors"/>
</dbReference>
<feature type="compositionally biased region" description="Low complexity" evidence="1">
    <location>
        <begin position="91"/>
        <end position="101"/>
    </location>
</feature>
<dbReference type="Proteomes" id="UP001461498">
    <property type="component" value="Unassembled WGS sequence"/>
</dbReference>
<feature type="region of interest" description="Disordered" evidence="1">
    <location>
        <begin position="78"/>
        <end position="111"/>
    </location>
</feature>
<protein>
    <recommendedName>
        <fullName evidence="2">BHLH domain-containing protein</fullName>
    </recommendedName>
</protein>
<dbReference type="SUPFAM" id="SSF47459">
    <property type="entry name" value="HLH, helix-loop-helix DNA-binding domain"/>
    <property type="match status" value="1"/>
</dbReference>
<evidence type="ECO:0000256" key="1">
    <source>
        <dbReference type="SAM" id="MobiDB-lite"/>
    </source>
</evidence>
<proteinExistence type="predicted"/>
<organism evidence="3 4">
    <name type="scientific">Rhynocoris fuscipes</name>
    <dbReference type="NCBI Taxonomy" id="488301"/>
    <lineage>
        <taxon>Eukaryota</taxon>
        <taxon>Metazoa</taxon>
        <taxon>Ecdysozoa</taxon>
        <taxon>Arthropoda</taxon>
        <taxon>Hexapoda</taxon>
        <taxon>Insecta</taxon>
        <taxon>Pterygota</taxon>
        <taxon>Neoptera</taxon>
        <taxon>Paraneoptera</taxon>
        <taxon>Hemiptera</taxon>
        <taxon>Heteroptera</taxon>
        <taxon>Panheteroptera</taxon>
        <taxon>Cimicomorpha</taxon>
        <taxon>Reduviidae</taxon>
        <taxon>Harpactorinae</taxon>
        <taxon>Harpactorini</taxon>
        <taxon>Rhynocoris</taxon>
    </lineage>
</organism>